<accession>A0ABT4RV74</accession>
<feature type="transmembrane region" description="Helical" evidence="3">
    <location>
        <begin position="6"/>
        <end position="25"/>
    </location>
</feature>
<name>A0ABT4RV74_9ACTN</name>
<dbReference type="RefSeq" id="WP_202958674.1">
    <property type="nucleotide sequence ID" value="NZ_JAPCID010000095.1"/>
</dbReference>
<dbReference type="EMBL" id="JAPCID010000095">
    <property type="protein sequence ID" value="MDA0142488.1"/>
    <property type="molecule type" value="Genomic_DNA"/>
</dbReference>
<dbReference type="Proteomes" id="UP001147700">
    <property type="component" value="Unassembled WGS sequence"/>
</dbReference>
<feature type="transmembrane region" description="Helical" evidence="3">
    <location>
        <begin position="60"/>
        <end position="83"/>
    </location>
</feature>
<evidence type="ECO:0000256" key="2">
    <source>
        <dbReference type="SAM" id="MobiDB-lite"/>
    </source>
</evidence>
<dbReference type="PANTHER" id="PTHR34703:SF1">
    <property type="entry name" value="ANTIPORTER SUBUNIT MNHG2-RELATED"/>
    <property type="match status" value="1"/>
</dbReference>
<comment type="similarity">
    <text evidence="1">Belongs to the CPA3 antiporters (TC 2.A.63) subunit G family.</text>
</comment>
<dbReference type="InterPro" id="IPR005133">
    <property type="entry name" value="PhaG_MnhG_YufB"/>
</dbReference>
<dbReference type="NCBIfam" id="TIGR01300">
    <property type="entry name" value="CPA3_mnhG_phaG"/>
    <property type="match status" value="1"/>
</dbReference>
<keyword evidence="5" id="KW-1185">Reference proteome</keyword>
<reference evidence="4" key="1">
    <citation type="submission" date="2022-10" db="EMBL/GenBank/DDBJ databases">
        <title>The WGS of Solirubrobacter sp. CPCC 204708.</title>
        <authorList>
            <person name="Jiang Z."/>
        </authorList>
    </citation>
    <scope>NUCLEOTIDE SEQUENCE</scope>
    <source>
        <strain evidence="4">CPCC 204708</strain>
    </source>
</reference>
<keyword evidence="3" id="KW-1133">Transmembrane helix</keyword>
<evidence type="ECO:0000256" key="3">
    <source>
        <dbReference type="SAM" id="Phobius"/>
    </source>
</evidence>
<organism evidence="4 5">
    <name type="scientific">Solirubrobacter deserti</name>
    <dbReference type="NCBI Taxonomy" id="2282478"/>
    <lineage>
        <taxon>Bacteria</taxon>
        <taxon>Bacillati</taxon>
        <taxon>Actinomycetota</taxon>
        <taxon>Thermoleophilia</taxon>
        <taxon>Solirubrobacterales</taxon>
        <taxon>Solirubrobacteraceae</taxon>
        <taxon>Solirubrobacter</taxon>
    </lineage>
</organism>
<keyword evidence="3" id="KW-0472">Membrane</keyword>
<evidence type="ECO:0000256" key="1">
    <source>
        <dbReference type="ARBA" id="ARBA00008404"/>
    </source>
</evidence>
<gene>
    <name evidence="4" type="primary">mnhG</name>
    <name evidence="4" type="ORF">OJ962_33700</name>
</gene>
<sequence>MTAVAADVLTLLGLLLLTVGVYGVVRLPDAYTQLHSASKAGFLGVAALLAAASVSGEGAIIARAFLIVALLAVTTPVASHAVARAAYRRGERMRTPNAVNETKDRDVQPTRSP</sequence>
<protein>
    <submittedName>
        <fullName evidence="4">Monovalent cation/H(+) antiporter subunit G</fullName>
    </submittedName>
</protein>
<comment type="caution">
    <text evidence="4">The sequence shown here is derived from an EMBL/GenBank/DDBJ whole genome shotgun (WGS) entry which is preliminary data.</text>
</comment>
<dbReference type="Pfam" id="PF03334">
    <property type="entry name" value="PhaG_MnhG_YufB"/>
    <property type="match status" value="1"/>
</dbReference>
<proteinExistence type="inferred from homology"/>
<feature type="transmembrane region" description="Helical" evidence="3">
    <location>
        <begin position="37"/>
        <end position="54"/>
    </location>
</feature>
<feature type="compositionally biased region" description="Basic and acidic residues" evidence="2">
    <location>
        <begin position="101"/>
        <end position="113"/>
    </location>
</feature>
<keyword evidence="3" id="KW-0812">Transmembrane</keyword>
<evidence type="ECO:0000313" key="4">
    <source>
        <dbReference type="EMBL" id="MDA0142488.1"/>
    </source>
</evidence>
<dbReference type="PANTHER" id="PTHR34703">
    <property type="entry name" value="ANTIPORTER SUBUNIT MNHG2-RELATED"/>
    <property type="match status" value="1"/>
</dbReference>
<feature type="region of interest" description="Disordered" evidence="2">
    <location>
        <begin position="93"/>
        <end position="113"/>
    </location>
</feature>
<evidence type="ECO:0000313" key="5">
    <source>
        <dbReference type="Proteomes" id="UP001147700"/>
    </source>
</evidence>